<evidence type="ECO:0000313" key="8">
    <source>
        <dbReference type="Proteomes" id="UP000006190"/>
    </source>
</evidence>
<dbReference type="PATRIC" id="fig|883113.3.peg.650"/>
<keyword evidence="5" id="KW-0653">Protein transport</keyword>
<dbReference type="Gene3D" id="3.40.50.300">
    <property type="entry name" value="P-loop containing nucleotide triphosphate hydrolases"/>
    <property type="match status" value="1"/>
</dbReference>
<proteinExistence type="predicted"/>
<dbReference type="PROSITE" id="PS00211">
    <property type="entry name" value="ABC_TRANSPORTER_1"/>
    <property type="match status" value="1"/>
</dbReference>
<dbReference type="OrthoDB" id="9806127at2"/>
<dbReference type="SMART" id="SM00382">
    <property type="entry name" value="AAA"/>
    <property type="match status" value="1"/>
</dbReference>
<sequence length="280" mass="31580">MGDLVVSGISKHYKNKNPNVEGKLFKALDQVSFTLEEGQVLGVIGQSGSGKSTLGKIIVGLEDASEGQIYFDGELIQELRRKDRLKFHKTIQIVFQNPYETFDYRHTILRIMSEPLKIHHIGNSDADRKNMVIRILEEGGITPAVDYLGRYPHQLSGGQLQRISILRAMSLEPDILIADEPVSMLDVSIRGEIIKMLTKLIKKKKKSLIFISHDIATTQFLSDQLIVMNKGKVVEQGLTNQVIYSPQEEYTKLLISSIGSIDPRKGIRARREKELLEVIK</sequence>
<protein>
    <recommendedName>
        <fullName evidence="6">ABC transporter domain-containing protein</fullName>
    </recommendedName>
</protein>
<dbReference type="GO" id="GO:0015833">
    <property type="term" value="P:peptide transport"/>
    <property type="evidence" value="ECO:0007669"/>
    <property type="project" value="UniProtKB-KW"/>
</dbReference>
<dbReference type="GO" id="GO:0015031">
    <property type="term" value="P:protein transport"/>
    <property type="evidence" value="ECO:0007669"/>
    <property type="project" value="UniProtKB-KW"/>
</dbReference>
<comment type="caution">
    <text evidence="7">The sequence shown here is derived from an EMBL/GenBank/DDBJ whole genome shotgun (WGS) entry which is preliminary data.</text>
</comment>
<dbReference type="InterPro" id="IPR027417">
    <property type="entry name" value="P-loop_NTPase"/>
</dbReference>
<dbReference type="HOGENOM" id="CLU_000604_1_23_9"/>
<evidence type="ECO:0000259" key="6">
    <source>
        <dbReference type="PROSITE" id="PS50893"/>
    </source>
</evidence>
<dbReference type="PROSITE" id="PS50893">
    <property type="entry name" value="ABC_TRANSPORTER_2"/>
    <property type="match status" value="1"/>
</dbReference>
<dbReference type="InterPro" id="IPR003593">
    <property type="entry name" value="AAA+_ATPase"/>
</dbReference>
<keyword evidence="3" id="KW-0067">ATP-binding</keyword>
<feature type="domain" description="ABC transporter" evidence="6">
    <location>
        <begin position="4"/>
        <end position="255"/>
    </location>
</feature>
<dbReference type="InterPro" id="IPR017871">
    <property type="entry name" value="ABC_transporter-like_CS"/>
</dbReference>
<gene>
    <name evidence="7" type="ORF">HMPREF9708_00649</name>
</gene>
<dbReference type="InterPro" id="IPR003439">
    <property type="entry name" value="ABC_transporter-like_ATP-bd"/>
</dbReference>
<name>H3NIG0_9LACT</name>
<dbReference type="PANTHER" id="PTHR43776">
    <property type="entry name" value="TRANSPORT ATP-BINDING PROTEIN"/>
    <property type="match status" value="1"/>
</dbReference>
<dbReference type="GO" id="GO:0016887">
    <property type="term" value="F:ATP hydrolysis activity"/>
    <property type="evidence" value="ECO:0007669"/>
    <property type="project" value="InterPro"/>
</dbReference>
<dbReference type="SUPFAM" id="SSF52540">
    <property type="entry name" value="P-loop containing nucleoside triphosphate hydrolases"/>
    <property type="match status" value="1"/>
</dbReference>
<keyword evidence="8" id="KW-1185">Reference proteome</keyword>
<dbReference type="PANTHER" id="PTHR43776:SF8">
    <property type="entry name" value="ABC TRANSPORTER, ATP-BINDING PROTEIN"/>
    <property type="match status" value="1"/>
</dbReference>
<evidence type="ECO:0000256" key="2">
    <source>
        <dbReference type="ARBA" id="ARBA00022741"/>
    </source>
</evidence>
<evidence type="ECO:0000256" key="1">
    <source>
        <dbReference type="ARBA" id="ARBA00022448"/>
    </source>
</evidence>
<accession>H3NIG0</accession>
<dbReference type="RefSeq" id="WP_006308676.1">
    <property type="nucleotide sequence ID" value="NZ_JH601133.1"/>
</dbReference>
<evidence type="ECO:0000256" key="3">
    <source>
        <dbReference type="ARBA" id="ARBA00022840"/>
    </source>
</evidence>
<dbReference type="GO" id="GO:0055085">
    <property type="term" value="P:transmembrane transport"/>
    <property type="evidence" value="ECO:0007669"/>
    <property type="project" value="UniProtKB-ARBA"/>
</dbReference>
<evidence type="ECO:0000256" key="4">
    <source>
        <dbReference type="ARBA" id="ARBA00022856"/>
    </source>
</evidence>
<dbReference type="CDD" id="cd03257">
    <property type="entry name" value="ABC_NikE_OppD_transporters"/>
    <property type="match status" value="1"/>
</dbReference>
<dbReference type="Proteomes" id="UP000006190">
    <property type="component" value="Unassembled WGS sequence"/>
</dbReference>
<dbReference type="GO" id="GO:0005524">
    <property type="term" value="F:ATP binding"/>
    <property type="evidence" value="ECO:0007669"/>
    <property type="project" value="UniProtKB-KW"/>
</dbReference>
<dbReference type="Pfam" id="PF00005">
    <property type="entry name" value="ABC_tran"/>
    <property type="match status" value="1"/>
</dbReference>
<evidence type="ECO:0000313" key="7">
    <source>
        <dbReference type="EMBL" id="EHR37470.1"/>
    </source>
</evidence>
<dbReference type="EMBL" id="AGEG01000006">
    <property type="protein sequence ID" value="EHR37470.1"/>
    <property type="molecule type" value="Genomic_DNA"/>
</dbReference>
<dbReference type="AlphaFoldDB" id="H3NIG0"/>
<reference evidence="7 8" key="1">
    <citation type="submission" date="2012-01" db="EMBL/GenBank/DDBJ databases">
        <title>The Genome Sequence of Facklamia languida CCUG 37842.</title>
        <authorList>
            <consortium name="The Broad Institute Genome Sequencing Platform"/>
            <person name="Earl A."/>
            <person name="Ward D."/>
            <person name="Feldgarden M."/>
            <person name="Gevers D."/>
            <person name="Huys G."/>
            <person name="Young S.K."/>
            <person name="Zeng Q."/>
            <person name="Gargeya S."/>
            <person name="Fitzgerald M."/>
            <person name="Haas B."/>
            <person name="Abouelleil A."/>
            <person name="Alvarado L."/>
            <person name="Arachchi H.M."/>
            <person name="Berlin A."/>
            <person name="Chapman S.B."/>
            <person name="Gearin G."/>
            <person name="Goldberg J."/>
            <person name="Griggs A."/>
            <person name="Gujja S."/>
            <person name="Hansen M."/>
            <person name="Heiman D."/>
            <person name="Howarth C."/>
            <person name="Larimer J."/>
            <person name="Lui A."/>
            <person name="MacDonald P.J.P."/>
            <person name="McCowen C."/>
            <person name="Montmayeur A."/>
            <person name="Murphy C."/>
            <person name="Neiman D."/>
            <person name="Pearson M."/>
            <person name="Priest M."/>
            <person name="Roberts A."/>
            <person name="Saif S."/>
            <person name="Shea T."/>
            <person name="Sisk P."/>
            <person name="Stolte C."/>
            <person name="Sykes S."/>
            <person name="Wortman J."/>
            <person name="Nusbaum C."/>
            <person name="Birren B."/>
        </authorList>
    </citation>
    <scope>NUCLEOTIDE SEQUENCE [LARGE SCALE GENOMIC DNA]</scope>
    <source>
        <strain evidence="7 8">CCUG 37842</strain>
    </source>
</reference>
<dbReference type="eggNOG" id="COG4608">
    <property type="taxonomic scope" value="Bacteria"/>
</dbReference>
<organism evidence="7 8">
    <name type="scientific">Facklamia languida CCUG 37842</name>
    <dbReference type="NCBI Taxonomy" id="883113"/>
    <lineage>
        <taxon>Bacteria</taxon>
        <taxon>Bacillati</taxon>
        <taxon>Bacillota</taxon>
        <taxon>Bacilli</taxon>
        <taxon>Lactobacillales</taxon>
        <taxon>Aerococcaceae</taxon>
        <taxon>Facklamia</taxon>
    </lineage>
</organism>
<keyword evidence="1" id="KW-0813">Transport</keyword>
<dbReference type="STRING" id="883113.HMPREF9708_00649"/>
<keyword evidence="2" id="KW-0547">Nucleotide-binding</keyword>
<keyword evidence="4" id="KW-0571">Peptide transport</keyword>
<dbReference type="InterPro" id="IPR050319">
    <property type="entry name" value="ABC_transp_ATP-bind"/>
</dbReference>
<evidence type="ECO:0000256" key="5">
    <source>
        <dbReference type="ARBA" id="ARBA00022927"/>
    </source>
</evidence>